<dbReference type="EMBL" id="CP039393">
    <property type="protein sequence ID" value="QCD35518.1"/>
    <property type="molecule type" value="Genomic_DNA"/>
</dbReference>
<proteinExistence type="predicted"/>
<evidence type="ECO:0000313" key="2">
    <source>
        <dbReference type="Proteomes" id="UP000297031"/>
    </source>
</evidence>
<accession>A0A4P7VPE3</accession>
<dbReference type="RefSeq" id="WP_016278668.1">
    <property type="nucleotide sequence ID" value="NZ_CP039393.1"/>
</dbReference>
<protein>
    <submittedName>
        <fullName evidence="1">Uncharacterized protein</fullName>
    </submittedName>
</protein>
<sequence>MHSTIYQISTEPIAENDYLNIDRIVAGENASISYVCENSEDGRKFDIRFLLEHILPKGMFTSTDENALTYNGGFAIWRKSHFDNIKAISAELTPANVMKWNGPIGQLKKAIINPLGVDALFVTEFYGGTGTAERSADLMDIIARLKKGDRLYIGAILGYHN</sequence>
<organism evidence="1 2">
    <name type="scientific">Muribaculum gordoncarteri</name>
    <dbReference type="NCBI Taxonomy" id="2530390"/>
    <lineage>
        <taxon>Bacteria</taxon>
        <taxon>Pseudomonadati</taxon>
        <taxon>Bacteroidota</taxon>
        <taxon>Bacteroidia</taxon>
        <taxon>Bacteroidales</taxon>
        <taxon>Muribaculaceae</taxon>
        <taxon>Muribaculum</taxon>
    </lineage>
</organism>
<keyword evidence="2" id="KW-1185">Reference proteome</keyword>
<dbReference type="GeneID" id="82152552"/>
<dbReference type="Proteomes" id="UP000297031">
    <property type="component" value="Chromosome"/>
</dbReference>
<dbReference type="KEGG" id="mgod:E7746_06220"/>
<gene>
    <name evidence="1" type="ORF">E7746_06220</name>
</gene>
<dbReference type="OrthoDB" id="1026582at2"/>
<evidence type="ECO:0000313" key="1">
    <source>
        <dbReference type="EMBL" id="QCD35518.1"/>
    </source>
</evidence>
<reference evidence="1 2" key="1">
    <citation type="submission" date="2019-02" db="EMBL/GenBank/DDBJ databases">
        <title>Isolation and identification of novel species under the genus Muribaculum.</title>
        <authorList>
            <person name="Miyake S."/>
            <person name="Ding Y."/>
            <person name="Low A."/>
            <person name="Soh M."/>
            <person name="Seedorf H."/>
        </authorList>
    </citation>
    <scope>NUCLEOTIDE SEQUENCE [LARGE SCALE GENOMIC DNA]</scope>
    <source>
        <strain evidence="1 2">TLL-A4</strain>
    </source>
</reference>
<dbReference type="AlphaFoldDB" id="A0A4P7VPE3"/>
<name>A0A4P7VPE3_9BACT</name>